<keyword evidence="1" id="KW-0812">Transmembrane</keyword>
<accession>A0ABV8VQV4</accession>
<reference evidence="3" key="1">
    <citation type="journal article" date="2019" name="Int. J. Syst. Evol. Microbiol.">
        <title>The Global Catalogue of Microorganisms (GCM) 10K type strain sequencing project: providing services to taxonomists for standard genome sequencing and annotation.</title>
        <authorList>
            <consortium name="The Broad Institute Genomics Platform"/>
            <consortium name="The Broad Institute Genome Sequencing Center for Infectious Disease"/>
            <person name="Wu L."/>
            <person name="Ma J."/>
        </authorList>
    </citation>
    <scope>NUCLEOTIDE SEQUENCE [LARGE SCALE GENOMIC DNA]</scope>
    <source>
        <strain evidence="3">KACC 14058</strain>
    </source>
</reference>
<proteinExistence type="predicted"/>
<keyword evidence="3" id="KW-1185">Reference proteome</keyword>
<name>A0ABV8VQV4_9BACI</name>
<sequence>MFIQIVRIGTISGLLLGGILYGLDILFHKKIYVLLMNVDFIPIFQGKQLPLLVEWSFHLIISFIIVWIYLLLWCRLGNNMKRLYFSVLLGIVAGISYFPLTIVAIKATPAINDFFAIILWFSAHVIYGLSMYLLVKWERGRVSS</sequence>
<protein>
    <recommendedName>
        <fullName evidence="4">DUF1440 domain-containing protein</fullName>
    </recommendedName>
</protein>
<organism evidence="2 3">
    <name type="scientific">Gracilibacillus marinus</name>
    <dbReference type="NCBI Taxonomy" id="630535"/>
    <lineage>
        <taxon>Bacteria</taxon>
        <taxon>Bacillati</taxon>
        <taxon>Bacillota</taxon>
        <taxon>Bacilli</taxon>
        <taxon>Bacillales</taxon>
        <taxon>Bacillaceae</taxon>
        <taxon>Gracilibacillus</taxon>
    </lineage>
</organism>
<keyword evidence="1" id="KW-1133">Transmembrane helix</keyword>
<feature type="transmembrane region" description="Helical" evidence="1">
    <location>
        <begin position="55"/>
        <end position="76"/>
    </location>
</feature>
<dbReference type="Proteomes" id="UP001595880">
    <property type="component" value="Unassembled WGS sequence"/>
</dbReference>
<dbReference type="EMBL" id="JBHSDV010000001">
    <property type="protein sequence ID" value="MFC4386837.1"/>
    <property type="molecule type" value="Genomic_DNA"/>
</dbReference>
<feature type="transmembrane region" description="Helical" evidence="1">
    <location>
        <begin position="114"/>
        <end position="135"/>
    </location>
</feature>
<evidence type="ECO:0000256" key="1">
    <source>
        <dbReference type="SAM" id="Phobius"/>
    </source>
</evidence>
<feature type="transmembrane region" description="Helical" evidence="1">
    <location>
        <begin position="12"/>
        <end position="35"/>
    </location>
</feature>
<gene>
    <name evidence="2" type="ORF">ACFOZ1_03340</name>
</gene>
<keyword evidence="1" id="KW-0472">Membrane</keyword>
<dbReference type="RefSeq" id="WP_390195832.1">
    <property type="nucleotide sequence ID" value="NZ_JBHSDV010000001.1"/>
</dbReference>
<evidence type="ECO:0008006" key="4">
    <source>
        <dbReference type="Google" id="ProtNLM"/>
    </source>
</evidence>
<evidence type="ECO:0000313" key="2">
    <source>
        <dbReference type="EMBL" id="MFC4386837.1"/>
    </source>
</evidence>
<evidence type="ECO:0000313" key="3">
    <source>
        <dbReference type="Proteomes" id="UP001595880"/>
    </source>
</evidence>
<feature type="transmembrane region" description="Helical" evidence="1">
    <location>
        <begin position="83"/>
        <end position="102"/>
    </location>
</feature>
<comment type="caution">
    <text evidence="2">The sequence shown here is derived from an EMBL/GenBank/DDBJ whole genome shotgun (WGS) entry which is preliminary data.</text>
</comment>